<name>A0ABP1QF43_9HEXA</name>
<comment type="caution">
    <text evidence="1">The sequence shown here is derived from an EMBL/GenBank/DDBJ whole genome shotgun (WGS) entry which is preliminary data.</text>
</comment>
<evidence type="ECO:0000313" key="2">
    <source>
        <dbReference type="Proteomes" id="UP001642540"/>
    </source>
</evidence>
<gene>
    <name evidence="1" type="ORF">ODALV1_LOCUS10424</name>
</gene>
<dbReference type="EMBL" id="CAXLJM020000032">
    <property type="protein sequence ID" value="CAL8100049.1"/>
    <property type="molecule type" value="Genomic_DNA"/>
</dbReference>
<protein>
    <submittedName>
        <fullName evidence="1">Uncharacterized protein</fullName>
    </submittedName>
</protein>
<sequence>MEDPEVQSKCQGLEEAEKKTLQEAAQRIIDAHGEQESRLLHRRFHQKRVLEMEGFPYYPLEFGSIMQFLVSADSVETPEWEIIQLLKAAVRHVPTESGYSELTGVPLDNSLSICLGTGETTMYHPNDVTAVWHMELGDLELDDRLEELQRRLIPLES</sequence>
<dbReference type="Proteomes" id="UP001642540">
    <property type="component" value="Unassembled WGS sequence"/>
</dbReference>
<keyword evidence="2" id="KW-1185">Reference proteome</keyword>
<reference evidence="1 2" key="1">
    <citation type="submission" date="2024-08" db="EMBL/GenBank/DDBJ databases">
        <authorList>
            <person name="Cucini C."/>
            <person name="Frati F."/>
        </authorList>
    </citation>
    <scope>NUCLEOTIDE SEQUENCE [LARGE SCALE GENOMIC DNA]</scope>
</reference>
<accession>A0ABP1QF43</accession>
<proteinExistence type="predicted"/>
<evidence type="ECO:0000313" key="1">
    <source>
        <dbReference type="EMBL" id="CAL8100049.1"/>
    </source>
</evidence>
<organism evidence="1 2">
    <name type="scientific">Orchesella dallaii</name>
    <dbReference type="NCBI Taxonomy" id="48710"/>
    <lineage>
        <taxon>Eukaryota</taxon>
        <taxon>Metazoa</taxon>
        <taxon>Ecdysozoa</taxon>
        <taxon>Arthropoda</taxon>
        <taxon>Hexapoda</taxon>
        <taxon>Collembola</taxon>
        <taxon>Entomobryomorpha</taxon>
        <taxon>Entomobryoidea</taxon>
        <taxon>Orchesellidae</taxon>
        <taxon>Orchesellinae</taxon>
        <taxon>Orchesella</taxon>
    </lineage>
</organism>